<proteinExistence type="predicted"/>
<comment type="catalytic activity">
    <reaction evidence="1">
        <text>S-ubiquitinyl-[E2 ubiquitin-conjugating enzyme]-L-cysteine + [acceptor protein]-L-lysine = [E2 ubiquitin-conjugating enzyme]-L-cysteine + N(6)-ubiquitinyl-[acceptor protein]-L-lysine.</text>
        <dbReference type="EC" id="2.3.2.26"/>
    </reaction>
</comment>
<evidence type="ECO:0000256" key="2">
    <source>
        <dbReference type="ARBA" id="ARBA00012485"/>
    </source>
</evidence>
<dbReference type="FunFam" id="3.30.2160.10:FF:000002">
    <property type="entry name" value="Putative Ubiquitin-protein ligase E3C"/>
    <property type="match status" value="1"/>
</dbReference>
<dbReference type="CDD" id="cd00078">
    <property type="entry name" value="HECTc"/>
    <property type="match status" value="1"/>
</dbReference>
<dbReference type="SUPFAM" id="SSF56204">
    <property type="entry name" value="Hect, E3 ligase catalytic domain"/>
    <property type="match status" value="1"/>
</dbReference>
<feature type="domain" description="HECT" evidence="6">
    <location>
        <begin position="613"/>
        <end position="954"/>
    </location>
</feature>
<keyword evidence="3" id="KW-0808">Transferase</keyword>
<evidence type="ECO:0000256" key="4">
    <source>
        <dbReference type="ARBA" id="ARBA00022786"/>
    </source>
</evidence>
<keyword evidence="4 5" id="KW-0833">Ubl conjugation pathway</keyword>
<dbReference type="Gene3D" id="3.30.2410.10">
    <property type="entry name" value="Hect, E3 ligase catalytic domain"/>
    <property type="match status" value="1"/>
</dbReference>
<dbReference type="GO" id="GO:0000209">
    <property type="term" value="P:protein polyubiquitination"/>
    <property type="evidence" value="ECO:0007669"/>
    <property type="project" value="InterPro"/>
</dbReference>
<dbReference type="Proteomes" id="UP000887566">
    <property type="component" value="Unplaced"/>
</dbReference>
<evidence type="ECO:0000313" key="7">
    <source>
        <dbReference type="Proteomes" id="UP000887566"/>
    </source>
</evidence>
<reference evidence="8" key="1">
    <citation type="submission" date="2022-11" db="UniProtKB">
        <authorList>
            <consortium name="WormBaseParasite"/>
        </authorList>
    </citation>
    <scope>IDENTIFICATION</scope>
</reference>
<protein>
    <recommendedName>
        <fullName evidence="2">HECT-type E3 ubiquitin transferase</fullName>
        <ecNumber evidence="2">2.3.2.26</ecNumber>
    </recommendedName>
</protein>
<evidence type="ECO:0000256" key="1">
    <source>
        <dbReference type="ARBA" id="ARBA00000885"/>
    </source>
</evidence>
<evidence type="ECO:0000256" key="3">
    <source>
        <dbReference type="ARBA" id="ARBA00022679"/>
    </source>
</evidence>
<sequence length="954" mass="109192">VWTCQTSLAAAQTNGRDAIVASKRFPLYKCCLRHLEQISGDASAAFAPALRLLEVFAFVDDAETARLVSVGYFACIRRLFGRRVPLPLDEHLEIVNRLPNPMAEGIASSLLRPIIALKSVQDEAFRHEILRRFCLDVLDGDDPRHVVCYLLPYIGQQIERHLMPFADLLASLLPHDWWQFLSEDRKAFLSLKVQSPVLFGYALLYLASWFPLEGSTARVRQMYLLCVSCTLQAVTIPAAPAKDNDDDDDDNYMDVDDYASRTPGTPEFLLRKSVQALQTPKVREALLSAALEPPTSGAINCLARVCYFASGLKKRGESDSALIYSLSFKTEFIRRLWHLIRHCTSPTIFGQPRPLLDNLVRGMSLGQDEKDRLIPLLSLFCSLMINTLLAVHDDEFFREESDRPLTSLVPFAVRDLCSLTEKLRNVALGLIDLAFPDSRTDLIPKIGIRFKDAPENPLEWNILFDLVVRLLQLLHERDARLQFMAQDFWSNHNRKVVVNRQVFHSRRRGVFRQRERPFAFVRWLTHEEMEGEDGTQPTAVDLRNVTIMRRIPFVVPFLERVQIFHELLNHDKQDMNRMDEWGGGALHHGDAIYLRVRRNYLYEDAFENLSTANAPNIKKQIRVSMINWAGLDEAGIDGGGIFREFLSELLKSGFDPQRGFFTTTPHDRLLYPNPVAVNLFPDDFSRHYYFLGRMLGKLIYENQMAELRFASFFLAKLLHKNDDNVDIHHLASLDPDLYKNLLYVKQYSDDVSKLELDFSVVVEHLGQTEKIDLKSGGSNIRVDNSNRIEYIHLLANFYLNERLRPATRAMRAGLSDVLDLDWLGMFDHRELQILISGADSDVDVADMRKFVVVHNIQTDDDNRIVDNFWQVVQSFSPVEKRMLLKFVTGCSRPPLMGFKDLYPPMGIQLIPDSDRLPSAATCMNLLKLPKFRDQQTMYTKLAYAIEAGAGFELS</sequence>
<dbReference type="PROSITE" id="PS50237">
    <property type="entry name" value="HECT"/>
    <property type="match status" value="1"/>
</dbReference>
<keyword evidence="7" id="KW-1185">Reference proteome</keyword>
<dbReference type="GO" id="GO:0006511">
    <property type="term" value="P:ubiquitin-dependent protein catabolic process"/>
    <property type="evidence" value="ECO:0007669"/>
    <property type="project" value="TreeGrafter"/>
</dbReference>
<organism evidence="7 8">
    <name type="scientific">Plectus sambesii</name>
    <dbReference type="NCBI Taxonomy" id="2011161"/>
    <lineage>
        <taxon>Eukaryota</taxon>
        <taxon>Metazoa</taxon>
        <taxon>Ecdysozoa</taxon>
        <taxon>Nematoda</taxon>
        <taxon>Chromadorea</taxon>
        <taxon>Plectida</taxon>
        <taxon>Plectina</taxon>
        <taxon>Plectoidea</taxon>
        <taxon>Plectidae</taxon>
        <taxon>Plectus</taxon>
    </lineage>
</organism>
<name>A0A914V360_9BILA</name>
<feature type="active site" description="Glycyl thioester intermediate" evidence="5">
    <location>
        <position position="922"/>
    </location>
</feature>
<dbReference type="Pfam" id="PF00632">
    <property type="entry name" value="HECT"/>
    <property type="match status" value="1"/>
</dbReference>
<dbReference type="InterPro" id="IPR044611">
    <property type="entry name" value="E3A/B/C-like"/>
</dbReference>
<dbReference type="EC" id="2.3.2.26" evidence="2"/>
<dbReference type="InterPro" id="IPR035983">
    <property type="entry name" value="Hect_E3_ubiquitin_ligase"/>
</dbReference>
<accession>A0A914V360</accession>
<dbReference type="AlphaFoldDB" id="A0A914V360"/>
<dbReference type="Gene3D" id="3.90.1750.10">
    <property type="entry name" value="Hect, E3 ligase catalytic domains"/>
    <property type="match status" value="1"/>
</dbReference>
<evidence type="ECO:0000313" key="8">
    <source>
        <dbReference type="WBParaSite" id="PSAMB.scaffold1420size31717.g13027.t1"/>
    </source>
</evidence>
<evidence type="ECO:0000256" key="5">
    <source>
        <dbReference type="PROSITE-ProRule" id="PRU00104"/>
    </source>
</evidence>
<dbReference type="InterPro" id="IPR000569">
    <property type="entry name" value="HECT_dom"/>
</dbReference>
<dbReference type="WBParaSite" id="PSAMB.scaffold1420size31717.g13027.t1">
    <property type="protein sequence ID" value="PSAMB.scaffold1420size31717.g13027.t1"/>
    <property type="gene ID" value="PSAMB.scaffold1420size31717.g13027"/>
</dbReference>
<evidence type="ECO:0000259" key="6">
    <source>
        <dbReference type="PROSITE" id="PS50237"/>
    </source>
</evidence>
<dbReference type="GO" id="GO:0061630">
    <property type="term" value="F:ubiquitin protein ligase activity"/>
    <property type="evidence" value="ECO:0007669"/>
    <property type="project" value="UniProtKB-EC"/>
</dbReference>
<dbReference type="PANTHER" id="PTHR45700:SF2">
    <property type="entry name" value="UBIQUITIN-PROTEIN LIGASE E3C"/>
    <property type="match status" value="1"/>
</dbReference>
<dbReference type="PANTHER" id="PTHR45700">
    <property type="entry name" value="UBIQUITIN-PROTEIN LIGASE E3C"/>
    <property type="match status" value="1"/>
</dbReference>
<dbReference type="FunFam" id="3.90.1750.10:FF:000014">
    <property type="entry name" value="Putative Ubiquitin-protein ligase E3C"/>
    <property type="match status" value="1"/>
</dbReference>
<dbReference type="Gene3D" id="3.30.2160.10">
    <property type="entry name" value="Hect, E3 ligase catalytic domain"/>
    <property type="match status" value="1"/>
</dbReference>
<dbReference type="SMART" id="SM00119">
    <property type="entry name" value="HECTc"/>
    <property type="match status" value="1"/>
</dbReference>